<dbReference type="EMBL" id="VIKS01000013">
    <property type="protein sequence ID" value="TQV85043.1"/>
    <property type="molecule type" value="Genomic_DNA"/>
</dbReference>
<keyword evidence="4 8" id="KW-0812">Transmembrane</keyword>
<dbReference type="RefSeq" id="WP_142933722.1">
    <property type="nucleotide sequence ID" value="NZ_ML660169.1"/>
</dbReference>
<dbReference type="Gene3D" id="2.170.130.10">
    <property type="entry name" value="TonB-dependent receptor, plug domain"/>
    <property type="match status" value="1"/>
</dbReference>
<accession>A0A545U6K7</accession>
<dbReference type="SUPFAM" id="SSF56935">
    <property type="entry name" value="Porins"/>
    <property type="match status" value="1"/>
</dbReference>
<dbReference type="AlphaFoldDB" id="A0A545U6K7"/>
<feature type="domain" description="TonB-dependent receptor plug" evidence="9">
    <location>
        <begin position="72"/>
        <end position="190"/>
    </location>
</feature>
<comment type="caution">
    <text evidence="10">The sequence shown here is derived from an EMBL/GenBank/DDBJ whole genome shotgun (WGS) entry which is preliminary data.</text>
</comment>
<dbReference type="PANTHER" id="PTHR30069:SF29">
    <property type="entry name" value="HEMOGLOBIN AND HEMOGLOBIN-HAPTOGLOBIN-BINDING PROTEIN 1-RELATED"/>
    <property type="match status" value="1"/>
</dbReference>
<name>A0A545U6K7_9GAMM</name>
<keyword evidence="7 8" id="KW-0998">Cell outer membrane</keyword>
<organism evidence="10 11">
    <name type="scientific">Aliikangiella coralliicola</name>
    <dbReference type="NCBI Taxonomy" id="2592383"/>
    <lineage>
        <taxon>Bacteria</taxon>
        <taxon>Pseudomonadati</taxon>
        <taxon>Pseudomonadota</taxon>
        <taxon>Gammaproteobacteria</taxon>
        <taxon>Oceanospirillales</taxon>
        <taxon>Pleioneaceae</taxon>
        <taxon>Aliikangiella</taxon>
    </lineage>
</organism>
<dbReference type="PANTHER" id="PTHR30069">
    <property type="entry name" value="TONB-DEPENDENT OUTER MEMBRANE RECEPTOR"/>
    <property type="match status" value="1"/>
</dbReference>
<dbReference type="InterPro" id="IPR012910">
    <property type="entry name" value="Plug_dom"/>
</dbReference>
<proteinExistence type="inferred from homology"/>
<comment type="subcellular location">
    <subcellularLocation>
        <location evidence="1 8">Cell outer membrane</location>
        <topology evidence="1 8">Multi-pass membrane protein</topology>
    </subcellularLocation>
</comment>
<evidence type="ECO:0000256" key="2">
    <source>
        <dbReference type="ARBA" id="ARBA00022448"/>
    </source>
</evidence>
<evidence type="ECO:0000256" key="5">
    <source>
        <dbReference type="ARBA" id="ARBA00022729"/>
    </source>
</evidence>
<dbReference type="Pfam" id="PF07715">
    <property type="entry name" value="Plug"/>
    <property type="match status" value="1"/>
</dbReference>
<keyword evidence="11" id="KW-1185">Reference proteome</keyword>
<dbReference type="Gene3D" id="2.40.170.20">
    <property type="entry name" value="TonB-dependent receptor, beta-barrel domain"/>
    <property type="match status" value="1"/>
</dbReference>
<dbReference type="InterPro" id="IPR039426">
    <property type="entry name" value="TonB-dep_rcpt-like"/>
</dbReference>
<keyword evidence="2 8" id="KW-0813">Transport</keyword>
<keyword evidence="3 8" id="KW-1134">Transmembrane beta strand</keyword>
<dbReference type="GO" id="GO:0015344">
    <property type="term" value="F:siderophore uptake transmembrane transporter activity"/>
    <property type="evidence" value="ECO:0007669"/>
    <property type="project" value="TreeGrafter"/>
</dbReference>
<keyword evidence="5" id="KW-0732">Signal</keyword>
<gene>
    <name evidence="10" type="ORF">FLL46_21895</name>
</gene>
<dbReference type="GO" id="GO:0009279">
    <property type="term" value="C:cell outer membrane"/>
    <property type="evidence" value="ECO:0007669"/>
    <property type="project" value="UniProtKB-SubCell"/>
</dbReference>
<dbReference type="GO" id="GO:0044718">
    <property type="term" value="P:siderophore transmembrane transport"/>
    <property type="evidence" value="ECO:0007669"/>
    <property type="project" value="TreeGrafter"/>
</dbReference>
<evidence type="ECO:0000256" key="6">
    <source>
        <dbReference type="ARBA" id="ARBA00023136"/>
    </source>
</evidence>
<evidence type="ECO:0000256" key="8">
    <source>
        <dbReference type="PROSITE-ProRule" id="PRU01360"/>
    </source>
</evidence>
<dbReference type="OrthoDB" id="9758929at2"/>
<evidence type="ECO:0000313" key="11">
    <source>
        <dbReference type="Proteomes" id="UP000315439"/>
    </source>
</evidence>
<protein>
    <recommendedName>
        <fullName evidence="9">TonB-dependent receptor plug domain-containing protein</fullName>
    </recommendedName>
</protein>
<keyword evidence="6 8" id="KW-0472">Membrane</keyword>
<evidence type="ECO:0000256" key="7">
    <source>
        <dbReference type="ARBA" id="ARBA00023237"/>
    </source>
</evidence>
<evidence type="ECO:0000256" key="3">
    <source>
        <dbReference type="ARBA" id="ARBA00022452"/>
    </source>
</evidence>
<dbReference type="PROSITE" id="PS52016">
    <property type="entry name" value="TONB_DEPENDENT_REC_3"/>
    <property type="match status" value="1"/>
</dbReference>
<dbReference type="Proteomes" id="UP000315439">
    <property type="component" value="Unassembled WGS sequence"/>
</dbReference>
<sequence length="712" mass="81254">MAVLTAISYIYISSQTIMKSAHQKMKHFVCVACLFAIIHMNANAEQIDIMDLSLEELMQVRVISATKRDEEQMEAPLSISVITRKEIIQAGASSWGDALRLLPGTLVREQSAGNYDIHIRGFDNIPPNSLLPFLANSLTLVMIDNRIVYNYFAGGTFWETLPISLLDVDRIELVRGPASPLYGPNAVSGVIHIITRHAKSEGFRFNGRAEAGENNTNSAALWIQYESSHWSWLTSANYQQRDRKDSQYFSLVEERYINDALDLVEFDTQLPSPLNNRRFPDQSLARELKGINTTLLFKPENSWHYEMRLGHQDSKAQTAYFENGVTPLNTTVSNSTYLDLVAQHQSFKAQVSVLDGEQEALGIAGWQWQFDTLDAQFEYQYQVTDNFLLRPALSYRNASYDGIFIQGEKHLITNAASVHADFRPAESWRIIGAVRADQYHTPDTTETSSQLAINYYPNQQLHWRFSMGRSHRAPFILDIFQNTAFTTPTGLLFELKGNQELDPLVSKSAEIGVRYKISSKALFEAEFFYAKNKNYSDVQLNFVGNDGNFFRTSGQYENLPLQTSMNGVTLSHSQSLSEQTYFRGFVTFVENQIDNHIQPPETPITSLPDINLIDLDSQATPNYYGGFLLNHTQGNWNYNWNFYFYDDHRMSHVIVENDIASKVIANFKLTHRISNTIDIYLNIRNIENSQENEFLFTDKVDRQITLGFDIDT</sequence>
<evidence type="ECO:0000313" key="10">
    <source>
        <dbReference type="EMBL" id="TQV85043.1"/>
    </source>
</evidence>
<evidence type="ECO:0000256" key="1">
    <source>
        <dbReference type="ARBA" id="ARBA00004571"/>
    </source>
</evidence>
<evidence type="ECO:0000259" key="9">
    <source>
        <dbReference type="Pfam" id="PF07715"/>
    </source>
</evidence>
<evidence type="ECO:0000256" key="4">
    <source>
        <dbReference type="ARBA" id="ARBA00022692"/>
    </source>
</evidence>
<dbReference type="InterPro" id="IPR037066">
    <property type="entry name" value="Plug_dom_sf"/>
</dbReference>
<dbReference type="InterPro" id="IPR036942">
    <property type="entry name" value="Beta-barrel_TonB_sf"/>
</dbReference>
<reference evidence="10 11" key="1">
    <citation type="submission" date="2019-07" db="EMBL/GenBank/DDBJ databases">
        <title>Draft genome for Aliikangiella sp. M105.</title>
        <authorList>
            <person name="Wang G."/>
        </authorList>
    </citation>
    <scope>NUCLEOTIDE SEQUENCE [LARGE SCALE GENOMIC DNA]</scope>
    <source>
        <strain evidence="10 11">M105</strain>
    </source>
</reference>
<comment type="similarity">
    <text evidence="8">Belongs to the TonB-dependent receptor family.</text>
</comment>